<name>A0A318R171_PROMR</name>
<organism evidence="2 3">
    <name type="scientific">Prochlorococcus marinus XMU1408</name>
    <dbReference type="NCBI Taxonomy" id="2213228"/>
    <lineage>
        <taxon>Bacteria</taxon>
        <taxon>Bacillati</taxon>
        <taxon>Cyanobacteriota</taxon>
        <taxon>Cyanophyceae</taxon>
        <taxon>Synechococcales</taxon>
        <taxon>Prochlorococcaceae</taxon>
        <taxon>Prochlorococcus</taxon>
    </lineage>
</organism>
<comment type="caution">
    <text evidence="2">The sequence shown here is derived from an EMBL/GenBank/DDBJ whole genome shotgun (WGS) entry which is preliminary data.</text>
</comment>
<dbReference type="PROSITE" id="PS50164">
    <property type="entry name" value="GIY_YIG"/>
    <property type="match status" value="1"/>
</dbReference>
<dbReference type="OrthoDB" id="508938at2"/>
<evidence type="ECO:0000259" key="1">
    <source>
        <dbReference type="PROSITE" id="PS50164"/>
    </source>
</evidence>
<dbReference type="InterPro" id="IPR000305">
    <property type="entry name" value="GIY-YIG_endonuc"/>
</dbReference>
<evidence type="ECO:0000313" key="2">
    <source>
        <dbReference type="EMBL" id="PYE01243.1"/>
    </source>
</evidence>
<dbReference type="EMBL" id="QJUE01000005">
    <property type="protein sequence ID" value="PYE01243.1"/>
    <property type="molecule type" value="Genomic_DNA"/>
</dbReference>
<gene>
    <name evidence="2" type="ORF">DNJ73_07450</name>
</gene>
<dbReference type="RefSeq" id="WP_158467071.1">
    <property type="nucleotide sequence ID" value="NZ_QJUE01000005.1"/>
</dbReference>
<feature type="domain" description="GIY-YIG" evidence="1">
    <location>
        <begin position="94"/>
        <end position="184"/>
    </location>
</feature>
<protein>
    <recommendedName>
        <fullName evidence="1">GIY-YIG domain-containing protein</fullName>
    </recommendedName>
</protein>
<evidence type="ECO:0000313" key="3">
    <source>
        <dbReference type="Proteomes" id="UP000247807"/>
    </source>
</evidence>
<dbReference type="Proteomes" id="UP000247807">
    <property type="component" value="Unassembled WGS sequence"/>
</dbReference>
<dbReference type="AlphaFoldDB" id="A0A318R171"/>
<reference evidence="2 3" key="1">
    <citation type="journal article" date="2018" name="Appl. Environ. Microbiol.">
        <title>Genome rearrangement shapes Prochlorococcus ecological adaptation.</title>
        <authorList>
            <person name="Yan W."/>
            <person name="Wei S."/>
            <person name="Wang Q."/>
            <person name="Xiao X."/>
            <person name="Zeng Q."/>
            <person name="Jiao N."/>
            <person name="Zhang R."/>
        </authorList>
    </citation>
    <scope>NUCLEOTIDE SEQUENCE [LARGE SCALE GENOMIC DNA]</scope>
    <source>
        <strain evidence="2 3">XMU1408</strain>
    </source>
</reference>
<sequence length="200" mass="23719">MKKFDRQYDLFKDNGINFSGENSHKDIFIEKKVIKEWQEKIINHQSPIFKTGYKDVNQFSLFESSSEELNESFNPADLTPLPLSFWKWPNAMHEGPAVYFVMDKIIDSDKNIILYIGETISAEKRWKGEHDCKRYLSSYSDCLQKANISTKLNIRFWLDVPIKTKERRKLEQKLIQTWLPPFNKETREIWATPFTSQINS</sequence>
<proteinExistence type="predicted"/>
<accession>A0A318R171</accession>